<gene>
    <name evidence="3" type="ORF">M992_0187</name>
</gene>
<dbReference type="EMBL" id="LGAA01000002">
    <property type="protein sequence ID" value="KPD04490.1"/>
    <property type="molecule type" value="Genomic_DNA"/>
</dbReference>
<dbReference type="InterPro" id="IPR035905">
    <property type="entry name" value="Barstar-like_sf"/>
</dbReference>
<organism evidence="3 4">
    <name type="scientific">Moellerella wisconsensis ATCC 35017</name>
    <dbReference type="NCBI Taxonomy" id="1354267"/>
    <lineage>
        <taxon>Bacteria</taxon>
        <taxon>Pseudomonadati</taxon>
        <taxon>Pseudomonadota</taxon>
        <taxon>Gammaproteobacteria</taxon>
        <taxon>Enterobacterales</taxon>
        <taxon>Morganellaceae</taxon>
        <taxon>Moellerella</taxon>
    </lineage>
</organism>
<proteinExistence type="inferred from homology"/>
<evidence type="ECO:0000313" key="4">
    <source>
        <dbReference type="Proteomes" id="UP000053226"/>
    </source>
</evidence>
<evidence type="ECO:0000313" key="3">
    <source>
        <dbReference type="EMBL" id="KPD04490.1"/>
    </source>
</evidence>
<dbReference type="RefSeq" id="WP_072165902.1">
    <property type="nucleotide sequence ID" value="NZ_CAWMUS010000002.1"/>
</dbReference>
<comment type="similarity">
    <text evidence="1">Belongs to the barstar family.</text>
</comment>
<feature type="domain" description="Barstar (barnase inhibitor)" evidence="2">
    <location>
        <begin position="8"/>
        <end position="84"/>
    </location>
</feature>
<keyword evidence="4" id="KW-1185">Reference proteome</keyword>
<evidence type="ECO:0000259" key="2">
    <source>
        <dbReference type="Pfam" id="PF01337"/>
    </source>
</evidence>
<sequence length="92" mass="11065">MDICRTEVFDFDYIDSIADFYQQFQQRFQLPEWFGHNLDALWDMLNGEIELPIRIVFRQLDQSQWGLFSDIIELMIDAQEELNGQLIFHCSI</sequence>
<name>A0A0N0IC94_9GAMM</name>
<accession>A0A0N0IC94</accession>
<dbReference type="InterPro" id="IPR000468">
    <property type="entry name" value="Barstar"/>
</dbReference>
<dbReference type="Pfam" id="PF01337">
    <property type="entry name" value="Barstar"/>
    <property type="match status" value="1"/>
</dbReference>
<protein>
    <submittedName>
        <fullName evidence="3">Putative ribonuclease inhibitor</fullName>
    </submittedName>
</protein>
<dbReference type="Proteomes" id="UP000053226">
    <property type="component" value="Unassembled WGS sequence"/>
</dbReference>
<comment type="caution">
    <text evidence="3">The sequence shown here is derived from an EMBL/GenBank/DDBJ whole genome shotgun (WGS) entry which is preliminary data.</text>
</comment>
<evidence type="ECO:0000256" key="1">
    <source>
        <dbReference type="ARBA" id="ARBA00006845"/>
    </source>
</evidence>
<dbReference type="SUPFAM" id="SSF52038">
    <property type="entry name" value="Barstar-related"/>
    <property type="match status" value="1"/>
</dbReference>
<reference evidence="3 4" key="1">
    <citation type="submission" date="2015-07" db="EMBL/GenBank/DDBJ databases">
        <title>ATOL: Assembling a taxonomically balanced genome-scale reconstruction of the evolutionary history of the Enterobacteriaceae.</title>
        <authorList>
            <person name="Plunkett G.III."/>
            <person name="Neeno-Eckwall E.C."/>
            <person name="Glasner J.D."/>
            <person name="Perna N.T."/>
        </authorList>
    </citation>
    <scope>NUCLEOTIDE SEQUENCE [LARGE SCALE GENOMIC DNA]</scope>
    <source>
        <strain evidence="3 4">ATCC 35017</strain>
    </source>
</reference>
<dbReference type="Gene3D" id="3.30.370.10">
    <property type="entry name" value="Barstar-like"/>
    <property type="match status" value="1"/>
</dbReference>
<dbReference type="AlphaFoldDB" id="A0A0N0IC94"/>